<keyword evidence="3" id="KW-1185">Reference proteome</keyword>
<evidence type="ECO:0000259" key="1">
    <source>
        <dbReference type="Pfam" id="PF13847"/>
    </source>
</evidence>
<dbReference type="InterPro" id="IPR029063">
    <property type="entry name" value="SAM-dependent_MTases_sf"/>
</dbReference>
<dbReference type="Gene3D" id="3.40.50.150">
    <property type="entry name" value="Vaccinia Virus protein VP39"/>
    <property type="match status" value="1"/>
</dbReference>
<name>A0A1M6KM11_9FLAO</name>
<evidence type="ECO:0000313" key="2">
    <source>
        <dbReference type="EMBL" id="SHJ59970.1"/>
    </source>
</evidence>
<dbReference type="EMBL" id="FQYP01000011">
    <property type="protein sequence ID" value="SHJ59970.1"/>
    <property type="molecule type" value="Genomic_DNA"/>
</dbReference>
<dbReference type="AlphaFoldDB" id="A0A1M6KM11"/>
<accession>A0A1M6KM11</accession>
<dbReference type="GO" id="GO:0032259">
    <property type="term" value="P:methylation"/>
    <property type="evidence" value="ECO:0007669"/>
    <property type="project" value="UniProtKB-KW"/>
</dbReference>
<gene>
    <name evidence="2" type="ORF">SAMN04488508_11191</name>
</gene>
<organism evidence="2 3">
    <name type="scientific">Aquimarina spongiae</name>
    <dbReference type="NCBI Taxonomy" id="570521"/>
    <lineage>
        <taxon>Bacteria</taxon>
        <taxon>Pseudomonadati</taxon>
        <taxon>Bacteroidota</taxon>
        <taxon>Flavobacteriia</taxon>
        <taxon>Flavobacteriales</taxon>
        <taxon>Flavobacteriaceae</taxon>
        <taxon>Aquimarina</taxon>
    </lineage>
</organism>
<dbReference type="Pfam" id="PF13847">
    <property type="entry name" value="Methyltransf_31"/>
    <property type="match status" value="1"/>
</dbReference>
<evidence type="ECO:0000313" key="3">
    <source>
        <dbReference type="Proteomes" id="UP000184432"/>
    </source>
</evidence>
<keyword evidence="2" id="KW-0489">Methyltransferase</keyword>
<keyword evidence="2" id="KW-0808">Transferase</keyword>
<dbReference type="STRING" id="570521.SAMN04488508_11191"/>
<reference evidence="3" key="1">
    <citation type="submission" date="2016-11" db="EMBL/GenBank/DDBJ databases">
        <authorList>
            <person name="Varghese N."/>
            <person name="Submissions S."/>
        </authorList>
    </citation>
    <scope>NUCLEOTIDE SEQUENCE [LARGE SCALE GENOMIC DNA]</scope>
    <source>
        <strain evidence="3">DSM 22623</strain>
    </source>
</reference>
<dbReference type="InterPro" id="IPR025714">
    <property type="entry name" value="Methyltranfer_dom"/>
</dbReference>
<proteinExistence type="predicted"/>
<dbReference type="CDD" id="cd02440">
    <property type="entry name" value="AdoMet_MTases"/>
    <property type="match status" value="1"/>
</dbReference>
<sequence length="238" mass="27078">MSKDIFGAAIRDYYNQNYSEDITVHASDFDDDYIPVPYLFRTYPDMPKIEQVALDFAYGKVLDVGCGAGSHSLYLQEEKRLNVTGIDISEGAIEIAQKRGLQQAKVQDIFTLKDKTYDTLLFLMNGSGIIGRLDQIDRFFVHLKTLLTPNGQVLIDSSDISYLFTDEDGGFWVDPTAAYYGEMCYKMTYKALTTDWFDWLYIDYNTLQNAANAHGFLCELLVEGENNDYLAKFTLLNA</sequence>
<dbReference type="OrthoDB" id="1143568at2"/>
<dbReference type="GO" id="GO:0008168">
    <property type="term" value="F:methyltransferase activity"/>
    <property type="evidence" value="ECO:0007669"/>
    <property type="project" value="UniProtKB-KW"/>
</dbReference>
<dbReference type="Proteomes" id="UP000184432">
    <property type="component" value="Unassembled WGS sequence"/>
</dbReference>
<dbReference type="PANTHER" id="PTHR43464">
    <property type="entry name" value="METHYLTRANSFERASE"/>
    <property type="match status" value="1"/>
</dbReference>
<protein>
    <submittedName>
        <fullName evidence="2">Methyltransferase domain-containing protein</fullName>
    </submittedName>
</protein>
<feature type="domain" description="Methyltransferase" evidence="1">
    <location>
        <begin position="60"/>
        <end position="159"/>
    </location>
</feature>
<dbReference type="RefSeq" id="WP_073321123.1">
    <property type="nucleotide sequence ID" value="NZ_FQYP01000011.1"/>
</dbReference>
<dbReference type="SUPFAM" id="SSF53335">
    <property type="entry name" value="S-adenosyl-L-methionine-dependent methyltransferases"/>
    <property type="match status" value="1"/>
</dbReference>